<dbReference type="Gene3D" id="3.60.10.10">
    <property type="entry name" value="Endonuclease/exonuclease/phosphatase"/>
    <property type="match status" value="1"/>
</dbReference>
<comment type="caution">
    <text evidence="3">The sequence shown here is derived from an EMBL/GenBank/DDBJ whole genome shotgun (WGS) entry which is preliminary data.</text>
</comment>
<dbReference type="InterPro" id="IPR036691">
    <property type="entry name" value="Endo/exonu/phosph_ase_sf"/>
</dbReference>
<feature type="domain" description="Reverse transcriptase zinc-binding" evidence="2">
    <location>
        <begin position="375"/>
        <end position="459"/>
    </location>
</feature>
<evidence type="ECO:0008006" key="5">
    <source>
        <dbReference type="Google" id="ProtNLM"/>
    </source>
</evidence>
<dbReference type="EMBL" id="JADBGQ010000009">
    <property type="protein sequence ID" value="KAG5380854.1"/>
    <property type="molecule type" value="Genomic_DNA"/>
</dbReference>
<evidence type="ECO:0000313" key="4">
    <source>
        <dbReference type="Proteomes" id="UP000823674"/>
    </source>
</evidence>
<reference evidence="3 4" key="1">
    <citation type="submission" date="2021-03" db="EMBL/GenBank/DDBJ databases">
        <authorList>
            <person name="King G.J."/>
            <person name="Bancroft I."/>
            <person name="Baten A."/>
            <person name="Bloomfield J."/>
            <person name="Borpatragohain P."/>
            <person name="He Z."/>
            <person name="Irish N."/>
            <person name="Irwin J."/>
            <person name="Liu K."/>
            <person name="Mauleon R.P."/>
            <person name="Moore J."/>
            <person name="Morris R."/>
            <person name="Ostergaard L."/>
            <person name="Wang B."/>
            <person name="Wells R."/>
        </authorList>
    </citation>
    <scope>NUCLEOTIDE SEQUENCE [LARGE SCALE GENOMIC DNA]</scope>
    <source>
        <strain evidence="3">R-o-18</strain>
        <tissue evidence="3">Leaf</tissue>
    </source>
</reference>
<dbReference type="SUPFAM" id="SSF56219">
    <property type="entry name" value="DNase I-like"/>
    <property type="match status" value="1"/>
</dbReference>
<keyword evidence="4" id="KW-1185">Reference proteome</keyword>
<dbReference type="Proteomes" id="UP000823674">
    <property type="component" value="Chromosome A07"/>
</dbReference>
<name>A0ABQ7L2I8_BRACM</name>
<accession>A0ABQ7L2I8</accession>
<proteinExistence type="predicted"/>
<evidence type="ECO:0000259" key="1">
    <source>
        <dbReference type="Pfam" id="PF03372"/>
    </source>
</evidence>
<dbReference type="InterPro" id="IPR005135">
    <property type="entry name" value="Endo/exonuclease/phosphatase"/>
</dbReference>
<dbReference type="InterPro" id="IPR026960">
    <property type="entry name" value="RVT-Znf"/>
</dbReference>
<sequence length="579" mass="66957">MKKKTSIVLIWKYPLDVHILVQSRQCITCVLSIPNQAPIYYTAIYASNQSDERVELWNELLITHSTLDLENKNWVVGGDLNQILFPFEHSNPDVNFTDNPMYQLQDCLLQAGLFDLRYLGPCHTWTNNQPESPTAKKLDRLLVNNITIDSYPHAVASFLAQEMSDHTPCLLNLALFLPRAGTFPYKFQNYLTKHPGFAQVINDAWIHGGSASQSLTQLCWKLKQIKSDLKRINKENYSKIQERVVETHRPSFVNPVAPSTPEWFQSLLDFSISPLRSVAYPLIHIQIQNGEHGRFWIDNWSPFGKLQDYLEGGRSRLGIPLKATLASLYRNGTWQLPAARTENQLQVLTFITTINFNSQPDQYVWKINGKSSEKFSTGEVYQYLRGDVEEVNWAKVIWSPRSIPRQSFHAWLVVQNRIPTRDRLISWGLQVPSLCLLCNQTDESRDHLYWDCGYAFDLWNRVAGRCGIVPQRSWDNSLNQMLSLSPAASTMRSLTLLGWQACIYWIWNERNNRLHANQFRSLDSLFSIIDHQIRNKIQSFRETNPRRSSQMMQRWFGLGVGNLPLSSEIIVSHHHLFSH</sequence>
<evidence type="ECO:0000313" key="3">
    <source>
        <dbReference type="EMBL" id="KAG5380854.1"/>
    </source>
</evidence>
<dbReference type="Pfam" id="PF03372">
    <property type="entry name" value="Exo_endo_phos"/>
    <property type="match status" value="1"/>
</dbReference>
<feature type="domain" description="Endonuclease/exonuclease/phosphatase" evidence="1">
    <location>
        <begin position="8"/>
        <end position="166"/>
    </location>
</feature>
<dbReference type="PANTHER" id="PTHR33710:SF77">
    <property type="entry name" value="DNASE I-LIKE SUPERFAMILY PROTEIN"/>
    <property type="match status" value="1"/>
</dbReference>
<evidence type="ECO:0000259" key="2">
    <source>
        <dbReference type="Pfam" id="PF13966"/>
    </source>
</evidence>
<gene>
    <name evidence="3" type="primary">A07g508820.1_BraROA</name>
    <name evidence="3" type="ORF">IGI04_028696</name>
</gene>
<dbReference type="Pfam" id="PF13966">
    <property type="entry name" value="zf-RVT"/>
    <property type="match status" value="1"/>
</dbReference>
<organism evidence="3 4">
    <name type="scientific">Brassica rapa subsp. trilocularis</name>
    <dbReference type="NCBI Taxonomy" id="1813537"/>
    <lineage>
        <taxon>Eukaryota</taxon>
        <taxon>Viridiplantae</taxon>
        <taxon>Streptophyta</taxon>
        <taxon>Embryophyta</taxon>
        <taxon>Tracheophyta</taxon>
        <taxon>Spermatophyta</taxon>
        <taxon>Magnoliopsida</taxon>
        <taxon>eudicotyledons</taxon>
        <taxon>Gunneridae</taxon>
        <taxon>Pentapetalae</taxon>
        <taxon>rosids</taxon>
        <taxon>malvids</taxon>
        <taxon>Brassicales</taxon>
        <taxon>Brassicaceae</taxon>
        <taxon>Brassiceae</taxon>
        <taxon>Brassica</taxon>
    </lineage>
</organism>
<dbReference type="PANTHER" id="PTHR33710">
    <property type="entry name" value="BNAC02G09200D PROTEIN"/>
    <property type="match status" value="1"/>
</dbReference>
<protein>
    <recommendedName>
        <fullName evidence="5">Reverse transcriptase zinc-binding domain-containing protein</fullName>
    </recommendedName>
</protein>